<evidence type="ECO:0000313" key="1">
    <source>
        <dbReference type="EMBL" id="QQM15132.1"/>
    </source>
</evidence>
<sequence length="319" mass="35395">MCGDPGRRADSESDGQMVKVTMGATIPVAQYGNLQPSFEVEGDSLADALDAATEAMVRLWNRVCDKPIRVRVEDDESPAGVAVTVELICWASGLVVKFDPVAHVYGDGTWLSGSTFAHKFTSEFAGEYVAKQMAAKSTETVEHFDILDMWAKNAEASSAFGSAVHAALELRGKFGWVSRAVKGGSLVSALTKNPTMRPIVDMFYEGREGERAAYEAFVADPAKKHCGQIDRLRIMDERNHVRVEDFKTNAELFKKKTIRDPFKGVIEANQLGLYWLQLSFYARILEVHGYVVDGLTVHHWNGSKWDEYTHDVIDIAEVI</sequence>
<reference evidence="1 2" key="1">
    <citation type="submission" date="2020-10" db="EMBL/GenBank/DDBJ databases">
        <authorList>
            <person name="Tina S.-P."/>
            <person name="Abby P."/>
            <person name="Briggs L.A."/>
            <person name="Washington J.M."/>
            <person name="Garlena R.A."/>
            <person name="Russell D.A."/>
            <person name="Pope W.H."/>
            <person name="Jacobs-Sera D."/>
            <person name="Hatfull G.F."/>
        </authorList>
    </citation>
    <scope>NUCLEOTIDE SEQUENCE [LARGE SCALE GENOMIC DNA]</scope>
</reference>
<organism evidence="1 2">
    <name type="scientific">Gordonia phage TinaLin</name>
    <dbReference type="NCBI Taxonomy" id="2797324"/>
    <lineage>
        <taxon>Viruses</taxon>
        <taxon>Duplodnaviria</taxon>
        <taxon>Heunggongvirae</taxon>
        <taxon>Uroviricota</taxon>
        <taxon>Caudoviricetes</taxon>
        <taxon>Ruthgordonvirinae</taxon>
        <taxon>Tinalinvirus</taxon>
        <taxon>Tinalinvirus tinalin</taxon>
    </lineage>
</organism>
<dbReference type="GO" id="GO:0004527">
    <property type="term" value="F:exonuclease activity"/>
    <property type="evidence" value="ECO:0007669"/>
    <property type="project" value="UniProtKB-KW"/>
</dbReference>
<gene>
    <name evidence="1" type="primary">44</name>
    <name evidence="1" type="ORF">SEA_TINALIN_44</name>
</gene>
<keyword evidence="1" id="KW-0269">Exonuclease</keyword>
<protein>
    <submittedName>
        <fullName evidence="1">Cas4 family exonuclease</fullName>
    </submittedName>
</protein>
<keyword evidence="1" id="KW-0540">Nuclease</keyword>
<keyword evidence="2" id="KW-1185">Reference proteome</keyword>
<proteinExistence type="predicted"/>
<dbReference type="EMBL" id="MW132713">
    <property type="protein sequence ID" value="QQM15132.1"/>
    <property type="molecule type" value="Genomic_DNA"/>
</dbReference>
<name>A0A7T7GTF7_9CAUD</name>
<dbReference type="KEGG" id="vg:63911800"/>
<evidence type="ECO:0000313" key="2">
    <source>
        <dbReference type="Proteomes" id="UP000596151"/>
    </source>
</evidence>
<dbReference type="RefSeq" id="YP_010051059.1">
    <property type="nucleotide sequence ID" value="NC_054437.1"/>
</dbReference>
<keyword evidence="1" id="KW-0378">Hydrolase</keyword>
<dbReference type="Proteomes" id="UP000596151">
    <property type="component" value="Segment"/>
</dbReference>
<dbReference type="GeneID" id="63911800"/>
<accession>A0A7T7GTF7</accession>